<dbReference type="EMBL" id="KL251628">
    <property type="protein sequence ID" value="KGB40884.1"/>
    <property type="molecule type" value="Genomic_DNA"/>
</dbReference>
<evidence type="ECO:0000259" key="1">
    <source>
        <dbReference type="PROSITE" id="PS50222"/>
    </source>
</evidence>
<gene>
    <name evidence="2" type="ORF">MS3_09374</name>
</gene>
<sequence>MRSLTLKFYIYCGYLYDYTSSDNLSSNCYNYSPQTDKESMYATVYAQLVFRSFDQDRNGTLTFEL</sequence>
<name>A0A095A5J0_SCHHA</name>
<protein>
    <recommendedName>
        <fullName evidence="1">EF-hand domain-containing protein</fullName>
    </recommendedName>
</protein>
<evidence type="ECO:0000313" key="2">
    <source>
        <dbReference type="EMBL" id="KGB40884.1"/>
    </source>
</evidence>
<accession>A0A095A5J0</accession>
<organism evidence="2">
    <name type="scientific">Schistosoma haematobium</name>
    <name type="common">Blood fluke</name>
    <dbReference type="NCBI Taxonomy" id="6185"/>
    <lineage>
        <taxon>Eukaryota</taxon>
        <taxon>Metazoa</taxon>
        <taxon>Spiralia</taxon>
        <taxon>Lophotrochozoa</taxon>
        <taxon>Platyhelminthes</taxon>
        <taxon>Trematoda</taxon>
        <taxon>Digenea</taxon>
        <taxon>Strigeidida</taxon>
        <taxon>Schistosomatoidea</taxon>
        <taxon>Schistosomatidae</taxon>
        <taxon>Schistosoma</taxon>
    </lineage>
</organism>
<feature type="domain" description="EF-hand" evidence="1">
    <location>
        <begin position="41"/>
        <end position="65"/>
    </location>
</feature>
<proteinExistence type="predicted"/>
<dbReference type="InterPro" id="IPR002048">
    <property type="entry name" value="EF_hand_dom"/>
</dbReference>
<dbReference type="GO" id="GO:0005509">
    <property type="term" value="F:calcium ion binding"/>
    <property type="evidence" value="ECO:0007669"/>
    <property type="project" value="InterPro"/>
</dbReference>
<reference evidence="2" key="1">
    <citation type="journal article" date="2012" name="Nat. Genet.">
        <title>Whole-genome sequence of Schistosoma haematobium.</title>
        <authorList>
            <person name="Young N.D."/>
            <person name="Jex A.R."/>
            <person name="Li B."/>
            <person name="Liu S."/>
            <person name="Yang L."/>
            <person name="Xiong Z."/>
            <person name="Li Y."/>
            <person name="Cantacessi C."/>
            <person name="Hall R.S."/>
            <person name="Xu X."/>
            <person name="Chen F."/>
            <person name="Wu X."/>
            <person name="Zerlotini A."/>
            <person name="Oliveira G."/>
            <person name="Hofmann A."/>
            <person name="Zhang G."/>
            <person name="Fang X."/>
            <person name="Kang Y."/>
            <person name="Campbell B.E."/>
            <person name="Loukas A."/>
            <person name="Ranganathan S."/>
            <person name="Rollinson D."/>
            <person name="Rinaldi G."/>
            <person name="Brindley P.J."/>
            <person name="Yang H."/>
            <person name="Wang J."/>
            <person name="Wang J."/>
            <person name="Gasser R.B."/>
        </authorList>
    </citation>
    <scope>NUCLEOTIDE SEQUENCE [LARGE SCALE GENOMIC DNA]</scope>
</reference>
<dbReference type="AlphaFoldDB" id="A0A095A5J0"/>
<dbReference type="PROSITE" id="PS50222">
    <property type="entry name" value="EF_HAND_2"/>
    <property type="match status" value="1"/>
</dbReference>